<comment type="caution">
    <text evidence="4">The sequence shown here is derived from an EMBL/GenBank/DDBJ whole genome shotgun (WGS) entry which is preliminary data.</text>
</comment>
<feature type="compositionally biased region" description="Basic residues" evidence="1">
    <location>
        <begin position="401"/>
        <end position="414"/>
    </location>
</feature>
<dbReference type="Pfam" id="PF14383">
    <property type="entry name" value="VARLMGL"/>
    <property type="match status" value="1"/>
</dbReference>
<dbReference type="Proteomes" id="UP001314170">
    <property type="component" value="Unassembled WGS sequence"/>
</dbReference>
<dbReference type="InterPro" id="IPR025486">
    <property type="entry name" value="DUF4378"/>
</dbReference>
<gene>
    <name evidence="4" type="ORF">DCAF_LOCUS12186</name>
</gene>
<evidence type="ECO:0000313" key="5">
    <source>
        <dbReference type="Proteomes" id="UP001314170"/>
    </source>
</evidence>
<feature type="domain" description="DUF4378" evidence="2">
    <location>
        <begin position="558"/>
        <end position="724"/>
    </location>
</feature>
<organism evidence="4 5">
    <name type="scientific">Dovyalis caffra</name>
    <dbReference type="NCBI Taxonomy" id="77055"/>
    <lineage>
        <taxon>Eukaryota</taxon>
        <taxon>Viridiplantae</taxon>
        <taxon>Streptophyta</taxon>
        <taxon>Embryophyta</taxon>
        <taxon>Tracheophyta</taxon>
        <taxon>Spermatophyta</taxon>
        <taxon>Magnoliopsida</taxon>
        <taxon>eudicotyledons</taxon>
        <taxon>Gunneridae</taxon>
        <taxon>Pentapetalae</taxon>
        <taxon>rosids</taxon>
        <taxon>fabids</taxon>
        <taxon>Malpighiales</taxon>
        <taxon>Salicaceae</taxon>
        <taxon>Flacourtieae</taxon>
        <taxon>Dovyalis</taxon>
    </lineage>
</organism>
<proteinExistence type="predicted"/>
<dbReference type="EMBL" id="CAWUPB010001010">
    <property type="protein sequence ID" value="CAK7337159.1"/>
    <property type="molecule type" value="Genomic_DNA"/>
</dbReference>
<name>A0AAV1RKI6_9ROSI</name>
<feature type="compositionally biased region" description="Low complexity" evidence="1">
    <location>
        <begin position="503"/>
        <end position="523"/>
    </location>
</feature>
<protein>
    <recommendedName>
        <fullName evidence="6">DUF3741 domain-containing protein</fullName>
    </recommendedName>
</protein>
<reference evidence="4 5" key="1">
    <citation type="submission" date="2024-01" db="EMBL/GenBank/DDBJ databases">
        <authorList>
            <person name="Waweru B."/>
        </authorList>
    </citation>
    <scope>NUCLEOTIDE SEQUENCE [LARGE SCALE GENOMIC DNA]</scope>
</reference>
<feature type="domain" description="DUF3741" evidence="3">
    <location>
        <begin position="123"/>
        <end position="150"/>
    </location>
</feature>
<keyword evidence="5" id="KW-1185">Reference proteome</keyword>
<evidence type="ECO:0000313" key="4">
    <source>
        <dbReference type="EMBL" id="CAK7337159.1"/>
    </source>
</evidence>
<dbReference type="InterPro" id="IPR032795">
    <property type="entry name" value="DUF3741-assoc"/>
</dbReference>
<feature type="compositionally biased region" description="Polar residues" evidence="1">
    <location>
        <begin position="380"/>
        <end position="395"/>
    </location>
</feature>
<sequence length="843" mass="95262">MGKEWYYWGGGKTSKKGGGGGGEGGREREKDNANLGCMCAVFQLFDFHQFQFPLNHPQQSSNFLQPNSFLRLEDPPIPKGVEAPRNSLELEEEPSLASSKDENFNIPMGIQIKTKGVPNIDSSSSEISSSPGTKTPNLVARLMGLDLLPDHLPYSPSHSSSSTLGTPKLPPKSHFQHQRCRPQQPPHHSKRSSPRSCTLDHDFSGTRSLPETPRISSARRSDVEHRLSLQINKENVGEDLVLSRFSSLKRKELKVEEENRSPGRYARQIAKQVKESVGRKVGLDITNTVRNREQTRRRDQELELVSQYKSKKILSKALSTTKIVDVSANSPGKHSVTTTSCSSRLKFLEPKNKPITTLPFKDHNNISHSQKPPPPPPLLSQITKPSTNPNLPQVLQDQFQHQHRHQQRPFKKCKKVTEEKFGPPPSRIIKKPPKTSDIIRTKQGEPFVRSTSASITNIPDKKCKKTPLSNDLNISLPILLPVKKDPTPPATKIPQKQVSNAAQESKWSSQLSSCSSQSYKQPQAMPRLDARENNNEDRSNNGVAANTITTGDGAAKEEYEYLTRILKRTGIDKDTPVSFTRWFSPSHPLDPSTFYYLEHFTTPGSITTYQNRTLDRRCNRKLLFSLVDEILVGILRPYINMKPWSSSTRFGLVPQYDRISHMNGSHLVHMLCTKIRSFPCADCHDLEDIDGLIGKDLPQLMKDQSEVAFGEEGEGIVMEIEKEIPYINLKLSRDSFRSHGQKLVLNAIRNDNGSNTKRILPDIPKSSYHMIYKAKFMPDYPQINMLRSRYYTWDVLIPCYAKEQQVFKVFVDISVIRTGLRAVTGLWIDRSDRNRPQLNISAS</sequence>
<dbReference type="PANTHER" id="PTHR37751">
    <property type="entry name" value="LOW PROTEIN: M-PHASE INDUCER PHOSPHATASE-LIKE PROTEIN"/>
    <property type="match status" value="1"/>
</dbReference>
<evidence type="ECO:0000256" key="1">
    <source>
        <dbReference type="SAM" id="MobiDB-lite"/>
    </source>
</evidence>
<evidence type="ECO:0000259" key="3">
    <source>
        <dbReference type="Pfam" id="PF14383"/>
    </source>
</evidence>
<feature type="region of interest" description="Disordered" evidence="1">
    <location>
        <begin position="74"/>
        <end position="137"/>
    </location>
</feature>
<dbReference type="PANTHER" id="PTHR37751:SF1">
    <property type="entry name" value="LOW PROTEIN: M-PHASE INDUCER PHOSPHATASE-LIKE PROTEIN"/>
    <property type="match status" value="1"/>
</dbReference>
<feature type="compositionally biased region" description="Basic and acidic residues" evidence="1">
    <location>
        <begin position="528"/>
        <end position="539"/>
    </location>
</feature>
<dbReference type="AlphaFoldDB" id="A0AAV1RKI6"/>
<feature type="region of interest" description="Disordered" evidence="1">
    <location>
        <begin position="354"/>
        <end position="435"/>
    </location>
</feature>
<feature type="region of interest" description="Disordered" evidence="1">
    <location>
        <begin position="481"/>
        <end position="549"/>
    </location>
</feature>
<evidence type="ECO:0008006" key="6">
    <source>
        <dbReference type="Google" id="ProtNLM"/>
    </source>
</evidence>
<feature type="compositionally biased region" description="Low complexity" evidence="1">
    <location>
        <begin position="151"/>
        <end position="167"/>
    </location>
</feature>
<accession>A0AAV1RKI6</accession>
<dbReference type="Pfam" id="PF14309">
    <property type="entry name" value="DUF4378"/>
    <property type="match status" value="1"/>
</dbReference>
<evidence type="ECO:0000259" key="2">
    <source>
        <dbReference type="Pfam" id="PF14309"/>
    </source>
</evidence>
<feature type="region of interest" description="Disordered" evidence="1">
    <location>
        <begin position="151"/>
        <end position="222"/>
    </location>
</feature>
<feature type="compositionally biased region" description="Polar residues" evidence="1">
    <location>
        <begin position="540"/>
        <end position="549"/>
    </location>
</feature>
<feature type="compositionally biased region" description="Gly residues" evidence="1">
    <location>
        <begin position="8"/>
        <end position="23"/>
    </location>
</feature>
<feature type="region of interest" description="Disordered" evidence="1">
    <location>
        <begin position="1"/>
        <end position="28"/>
    </location>
</feature>